<name>A0A5K3FID2_MESCO</name>
<sequence length="55" mass="6347">MACKEETQPTRDRDTNEKQYINSASASPVDSDRRCVVRTRDWSIKSCLVFQSFSC</sequence>
<evidence type="ECO:0000256" key="1">
    <source>
        <dbReference type="SAM" id="MobiDB-lite"/>
    </source>
</evidence>
<organism evidence="2">
    <name type="scientific">Mesocestoides corti</name>
    <name type="common">Flatworm</name>
    <dbReference type="NCBI Taxonomy" id="53468"/>
    <lineage>
        <taxon>Eukaryota</taxon>
        <taxon>Metazoa</taxon>
        <taxon>Spiralia</taxon>
        <taxon>Lophotrochozoa</taxon>
        <taxon>Platyhelminthes</taxon>
        <taxon>Cestoda</taxon>
        <taxon>Eucestoda</taxon>
        <taxon>Cyclophyllidea</taxon>
        <taxon>Mesocestoididae</taxon>
        <taxon>Mesocestoides</taxon>
    </lineage>
</organism>
<feature type="compositionally biased region" description="Basic and acidic residues" evidence="1">
    <location>
        <begin position="1"/>
        <end position="17"/>
    </location>
</feature>
<protein>
    <submittedName>
        <fullName evidence="2">Uncharacterized protein</fullName>
    </submittedName>
</protein>
<reference evidence="2" key="1">
    <citation type="submission" date="2019-11" db="UniProtKB">
        <authorList>
            <consortium name="WormBaseParasite"/>
        </authorList>
    </citation>
    <scope>IDENTIFICATION</scope>
</reference>
<feature type="compositionally biased region" description="Polar residues" evidence="1">
    <location>
        <begin position="18"/>
        <end position="28"/>
    </location>
</feature>
<evidence type="ECO:0000313" key="2">
    <source>
        <dbReference type="WBParaSite" id="MCU_007626-RA"/>
    </source>
</evidence>
<dbReference type="WBParaSite" id="MCU_007626-RA">
    <property type="protein sequence ID" value="MCU_007626-RA"/>
    <property type="gene ID" value="MCU_007626"/>
</dbReference>
<proteinExistence type="predicted"/>
<dbReference type="AlphaFoldDB" id="A0A5K3FID2"/>
<accession>A0A5K3FID2</accession>
<feature type="region of interest" description="Disordered" evidence="1">
    <location>
        <begin position="1"/>
        <end position="31"/>
    </location>
</feature>